<dbReference type="Pfam" id="PF13602">
    <property type="entry name" value="ADH_zinc_N_2"/>
    <property type="match status" value="1"/>
</dbReference>
<dbReference type="Proteomes" id="UP000238479">
    <property type="component" value="Chromosome 5"/>
</dbReference>
<dbReference type="AlphaFoldDB" id="A0A2P6Q2S8"/>
<keyword evidence="5" id="KW-1185">Reference proteome</keyword>
<keyword evidence="4" id="KW-0012">Acyltransferase</keyword>
<dbReference type="EMBL" id="PDCK01000043">
    <property type="protein sequence ID" value="PRQ28495.1"/>
    <property type="molecule type" value="Genomic_DNA"/>
</dbReference>
<organism evidence="4 5">
    <name type="scientific">Rosa chinensis</name>
    <name type="common">China rose</name>
    <dbReference type="NCBI Taxonomy" id="74649"/>
    <lineage>
        <taxon>Eukaryota</taxon>
        <taxon>Viridiplantae</taxon>
        <taxon>Streptophyta</taxon>
        <taxon>Embryophyta</taxon>
        <taxon>Tracheophyta</taxon>
        <taxon>Spermatophyta</taxon>
        <taxon>Magnoliopsida</taxon>
        <taxon>eudicotyledons</taxon>
        <taxon>Gunneridae</taxon>
        <taxon>Pentapetalae</taxon>
        <taxon>rosids</taxon>
        <taxon>fabids</taxon>
        <taxon>Rosales</taxon>
        <taxon>Rosaceae</taxon>
        <taxon>Rosoideae</taxon>
        <taxon>Rosoideae incertae sedis</taxon>
        <taxon>Rosa</taxon>
    </lineage>
</organism>
<dbReference type="STRING" id="74649.A0A2P6Q2S8"/>
<protein>
    <submittedName>
        <fullName evidence="4">Putative beta-ketoacyl-[acyl-carrier-protein] synthase I</fullName>
        <ecNumber evidence="4">2.3.1.41</ecNumber>
    </submittedName>
</protein>
<dbReference type="InterPro" id="IPR013154">
    <property type="entry name" value="ADH-like_N"/>
</dbReference>
<dbReference type="SMART" id="SM00829">
    <property type="entry name" value="PKS_ER"/>
    <property type="match status" value="1"/>
</dbReference>
<evidence type="ECO:0000313" key="5">
    <source>
        <dbReference type="Proteomes" id="UP000238479"/>
    </source>
</evidence>
<name>A0A2P6Q2S8_ROSCH</name>
<dbReference type="GO" id="GO:0016651">
    <property type="term" value="F:oxidoreductase activity, acting on NAD(P)H"/>
    <property type="evidence" value="ECO:0007669"/>
    <property type="project" value="TreeGrafter"/>
</dbReference>
<dbReference type="GO" id="GO:0004315">
    <property type="term" value="F:3-oxoacyl-[acyl-carrier-protein] synthase activity"/>
    <property type="evidence" value="ECO:0007669"/>
    <property type="project" value="UniProtKB-EC"/>
</dbReference>
<dbReference type="InterPro" id="IPR020843">
    <property type="entry name" value="ER"/>
</dbReference>
<gene>
    <name evidence="4" type="ORF">RchiOBHm_Chr5g0003651</name>
</gene>
<keyword evidence="4" id="KW-0808">Transferase</keyword>
<dbReference type="Pfam" id="PF08240">
    <property type="entry name" value="ADH_N"/>
    <property type="match status" value="1"/>
</dbReference>
<keyword evidence="2" id="KW-0560">Oxidoreductase</keyword>
<comment type="caution">
    <text evidence="4">The sequence shown here is derived from an EMBL/GenBank/DDBJ whole genome shotgun (WGS) entry which is preliminary data.</text>
</comment>
<dbReference type="SUPFAM" id="SSF51735">
    <property type="entry name" value="NAD(P)-binding Rossmann-fold domains"/>
    <property type="match status" value="1"/>
</dbReference>
<dbReference type="PANTHER" id="PTHR48106">
    <property type="entry name" value="QUINONE OXIDOREDUCTASE PIG3-RELATED"/>
    <property type="match status" value="1"/>
</dbReference>
<evidence type="ECO:0000256" key="1">
    <source>
        <dbReference type="ARBA" id="ARBA00022857"/>
    </source>
</evidence>
<dbReference type="InterPro" id="IPR011032">
    <property type="entry name" value="GroES-like_sf"/>
</dbReference>
<dbReference type="PANTHER" id="PTHR48106:SF8">
    <property type="entry name" value="OS02G0805600 PROTEIN"/>
    <property type="match status" value="1"/>
</dbReference>
<sequence>MKAILVTKSAGPDEFQIQEVPIPDLKGDEVLIKVKATAVNGSDLIERKRFSGESLCMGIECSGTIEKIGENVQKWNINDEPELQVFPLPSTTTLESAACLPYAACTVWSELFTTSELSPFTFWLPKDGDIFRPRLSASETLLVHDDSNGIASFAIQLAKCEGVTTFVTSSEDRRKHYGDLGVYKWVDYNDFVAQEGKALGQGVDVILNVLGPGHFQRNLSCLNKGGRLISIGDFCTNNMDSFGRLPKLADDSLSRKLIGAAAFRHRSRVSKELIVKEVQDNVWPHIEKGMLKPSFHSKIFTFSEVKEAHQLMESGQHFGKILLVPDDA</sequence>
<dbReference type="EC" id="2.3.1.41" evidence="4"/>
<feature type="domain" description="Enoyl reductase (ER)" evidence="3">
    <location>
        <begin position="11"/>
        <end position="323"/>
    </location>
</feature>
<proteinExistence type="predicted"/>
<dbReference type="Gramene" id="PRQ28495">
    <property type="protein sequence ID" value="PRQ28495"/>
    <property type="gene ID" value="RchiOBHm_Chr5g0003651"/>
</dbReference>
<dbReference type="SUPFAM" id="SSF50129">
    <property type="entry name" value="GroES-like"/>
    <property type="match status" value="1"/>
</dbReference>
<accession>A0A2P6Q2S8</accession>
<dbReference type="GO" id="GO:0070402">
    <property type="term" value="F:NADPH binding"/>
    <property type="evidence" value="ECO:0007669"/>
    <property type="project" value="TreeGrafter"/>
</dbReference>
<evidence type="ECO:0000256" key="2">
    <source>
        <dbReference type="ARBA" id="ARBA00023002"/>
    </source>
</evidence>
<dbReference type="InterPro" id="IPR036291">
    <property type="entry name" value="NAD(P)-bd_dom_sf"/>
</dbReference>
<dbReference type="Gene3D" id="3.40.50.720">
    <property type="entry name" value="NAD(P)-binding Rossmann-like Domain"/>
    <property type="match status" value="1"/>
</dbReference>
<evidence type="ECO:0000313" key="4">
    <source>
        <dbReference type="EMBL" id="PRQ28495.1"/>
    </source>
</evidence>
<dbReference type="Gene3D" id="3.90.180.10">
    <property type="entry name" value="Medium-chain alcohol dehydrogenases, catalytic domain"/>
    <property type="match status" value="2"/>
</dbReference>
<keyword evidence="1" id="KW-0521">NADP</keyword>
<reference evidence="4 5" key="1">
    <citation type="journal article" date="2018" name="Nat. Genet.">
        <title>The Rosa genome provides new insights in the design of modern roses.</title>
        <authorList>
            <person name="Bendahmane M."/>
        </authorList>
    </citation>
    <scope>NUCLEOTIDE SEQUENCE [LARGE SCALE GENOMIC DNA]</scope>
    <source>
        <strain evidence="5">cv. Old Blush</strain>
    </source>
</reference>
<evidence type="ECO:0000259" key="3">
    <source>
        <dbReference type="SMART" id="SM00829"/>
    </source>
</evidence>